<evidence type="ECO:0000259" key="6">
    <source>
        <dbReference type="Pfam" id="PF14759"/>
    </source>
</evidence>
<dbReference type="InterPro" id="IPR016156">
    <property type="entry name" value="FAD/NAD-linked_Rdtase_dimer_sf"/>
</dbReference>
<evidence type="ECO:0000313" key="7">
    <source>
        <dbReference type="EMBL" id="ACV79953.1"/>
    </source>
</evidence>
<protein>
    <submittedName>
        <fullName evidence="7">FAD-dependent pyridine nucleotide-disulfide oxidoreductase</fullName>
    </submittedName>
</protein>
<dbReference type="InParanoid" id="C8XFH6"/>
<dbReference type="PRINTS" id="PR00368">
    <property type="entry name" value="FADPNR"/>
</dbReference>
<keyword evidence="4" id="KW-0560">Oxidoreductase</keyword>
<organism evidence="7 8">
    <name type="scientific">Nakamurella multipartita (strain ATCC 700099 / DSM 44233 / CIP 104796 / JCM 9543 / NBRC 105858 / Y-104)</name>
    <name type="common">Microsphaera multipartita</name>
    <dbReference type="NCBI Taxonomy" id="479431"/>
    <lineage>
        <taxon>Bacteria</taxon>
        <taxon>Bacillati</taxon>
        <taxon>Actinomycetota</taxon>
        <taxon>Actinomycetes</taxon>
        <taxon>Nakamurellales</taxon>
        <taxon>Nakamurellaceae</taxon>
        <taxon>Nakamurella</taxon>
    </lineage>
</organism>
<dbReference type="eggNOG" id="COG0446">
    <property type="taxonomic scope" value="Bacteria"/>
</dbReference>
<dbReference type="InterPro" id="IPR028202">
    <property type="entry name" value="Reductase_C"/>
</dbReference>
<evidence type="ECO:0000256" key="3">
    <source>
        <dbReference type="ARBA" id="ARBA00022827"/>
    </source>
</evidence>
<keyword evidence="2" id="KW-0285">Flavoprotein</keyword>
<name>C8XFH6_NAKMY</name>
<dbReference type="OrthoDB" id="4475657at2"/>
<dbReference type="InterPro" id="IPR036188">
    <property type="entry name" value="FAD/NAD-bd_sf"/>
</dbReference>
<comment type="cofactor">
    <cofactor evidence="1">
        <name>FAD</name>
        <dbReference type="ChEBI" id="CHEBI:57692"/>
    </cofactor>
</comment>
<dbReference type="Gene3D" id="3.50.50.60">
    <property type="entry name" value="FAD/NAD(P)-binding domain"/>
    <property type="match status" value="2"/>
</dbReference>
<dbReference type="EMBL" id="CP001737">
    <property type="protein sequence ID" value="ACV79953.1"/>
    <property type="molecule type" value="Genomic_DNA"/>
</dbReference>
<dbReference type="STRING" id="479431.Namu_3641"/>
<proteinExistence type="predicted"/>
<evidence type="ECO:0000256" key="4">
    <source>
        <dbReference type="ARBA" id="ARBA00023002"/>
    </source>
</evidence>
<dbReference type="Proteomes" id="UP000002218">
    <property type="component" value="Chromosome"/>
</dbReference>
<evidence type="ECO:0000313" key="8">
    <source>
        <dbReference type="Proteomes" id="UP000002218"/>
    </source>
</evidence>
<dbReference type="RefSeq" id="WP_015748794.1">
    <property type="nucleotide sequence ID" value="NC_013235.1"/>
</dbReference>
<dbReference type="GO" id="GO:0016651">
    <property type="term" value="F:oxidoreductase activity, acting on NAD(P)H"/>
    <property type="evidence" value="ECO:0007669"/>
    <property type="project" value="TreeGrafter"/>
</dbReference>
<dbReference type="Pfam" id="PF14759">
    <property type="entry name" value="Reductase_C"/>
    <property type="match status" value="1"/>
</dbReference>
<gene>
    <name evidence="7" type="ordered locus">Namu_3641</name>
</gene>
<accession>C8XFH6</accession>
<feature type="domain" description="Reductase C-terminal" evidence="6">
    <location>
        <begin position="322"/>
        <end position="408"/>
    </location>
</feature>
<evidence type="ECO:0000256" key="2">
    <source>
        <dbReference type="ARBA" id="ARBA00022630"/>
    </source>
</evidence>
<reference evidence="8" key="1">
    <citation type="submission" date="2009-09" db="EMBL/GenBank/DDBJ databases">
        <title>The complete genome of Nakamurella multipartita DSM 44233.</title>
        <authorList>
            <consortium name="US DOE Joint Genome Institute (JGI-PGF)"/>
            <person name="Lucas S."/>
            <person name="Copeland A."/>
            <person name="Lapidus A."/>
            <person name="Glavina del Rio T."/>
            <person name="Dalin E."/>
            <person name="Tice H."/>
            <person name="Bruce D."/>
            <person name="Goodwin L."/>
            <person name="Pitluck S."/>
            <person name="Kyrpides N."/>
            <person name="Mavromatis K."/>
            <person name="Ivanova N."/>
            <person name="Ovchinnikova G."/>
            <person name="Sims D."/>
            <person name="Meincke L."/>
            <person name="Brettin T."/>
            <person name="Detter J.C."/>
            <person name="Han C."/>
            <person name="Larimer F."/>
            <person name="Land M."/>
            <person name="Hauser L."/>
            <person name="Markowitz V."/>
            <person name="Cheng J.-F."/>
            <person name="Hugenholtz P."/>
            <person name="Woyke T."/>
            <person name="Wu D."/>
            <person name="Klenk H.-P."/>
            <person name="Eisen J.A."/>
        </authorList>
    </citation>
    <scope>NUCLEOTIDE SEQUENCE [LARGE SCALE GENOMIC DNA]</scope>
    <source>
        <strain evidence="8">ATCC 700099 / DSM 44233 / CIP 104796 / JCM 9543 / NBRC 105858 / Y-104</strain>
    </source>
</reference>
<dbReference type="SUPFAM" id="SSF55424">
    <property type="entry name" value="FAD/NAD-linked reductases, dimerisation (C-terminal) domain"/>
    <property type="match status" value="1"/>
</dbReference>
<feature type="domain" description="FAD/NAD(P)-binding" evidence="5">
    <location>
        <begin position="6"/>
        <end position="302"/>
    </location>
</feature>
<keyword evidence="3" id="KW-0274">FAD</keyword>
<dbReference type="PANTHER" id="PTHR43557">
    <property type="entry name" value="APOPTOSIS-INDUCING FACTOR 1"/>
    <property type="match status" value="1"/>
</dbReference>
<dbReference type="HOGENOM" id="CLU_003291_4_0_11"/>
<dbReference type="Gene3D" id="3.30.390.30">
    <property type="match status" value="1"/>
</dbReference>
<dbReference type="KEGG" id="nml:Namu_3641"/>
<dbReference type="InterPro" id="IPR023753">
    <property type="entry name" value="FAD/NAD-binding_dom"/>
</dbReference>
<reference evidence="7 8" key="2">
    <citation type="journal article" date="2010" name="Stand. Genomic Sci.">
        <title>Complete genome sequence of Nakamurella multipartita type strain (Y-104).</title>
        <authorList>
            <person name="Tice H."/>
            <person name="Mayilraj S."/>
            <person name="Sims D."/>
            <person name="Lapidus A."/>
            <person name="Nolan M."/>
            <person name="Lucas S."/>
            <person name="Glavina Del Rio T."/>
            <person name="Copeland A."/>
            <person name="Cheng J.F."/>
            <person name="Meincke L."/>
            <person name="Bruce D."/>
            <person name="Goodwin L."/>
            <person name="Pitluck S."/>
            <person name="Ivanova N."/>
            <person name="Mavromatis K."/>
            <person name="Ovchinnikova G."/>
            <person name="Pati A."/>
            <person name="Chen A."/>
            <person name="Palaniappan K."/>
            <person name="Land M."/>
            <person name="Hauser L."/>
            <person name="Chang Y.J."/>
            <person name="Jeffries C.D."/>
            <person name="Detter J.C."/>
            <person name="Brettin T."/>
            <person name="Rohde M."/>
            <person name="Goker M."/>
            <person name="Bristow J."/>
            <person name="Eisen J.A."/>
            <person name="Markowitz V."/>
            <person name="Hugenholtz P."/>
            <person name="Kyrpides N.C."/>
            <person name="Klenk H.P."/>
            <person name="Chen F."/>
        </authorList>
    </citation>
    <scope>NUCLEOTIDE SEQUENCE [LARGE SCALE GENOMIC DNA]</scope>
    <source>
        <strain evidence="8">ATCC 700099 / DSM 44233 / CIP 104796 / JCM 9543 / NBRC 105858 / Y-104</strain>
    </source>
</reference>
<dbReference type="InterPro" id="IPR050446">
    <property type="entry name" value="FAD-oxidoreductase/Apoptosis"/>
</dbReference>
<keyword evidence="8" id="KW-1185">Reference proteome</keyword>
<dbReference type="Pfam" id="PF07992">
    <property type="entry name" value="Pyr_redox_2"/>
    <property type="match status" value="1"/>
</dbReference>
<dbReference type="FunCoup" id="C8XFH6">
    <property type="interactions" value="238"/>
</dbReference>
<dbReference type="PRINTS" id="PR00411">
    <property type="entry name" value="PNDRDTASEI"/>
</dbReference>
<dbReference type="SUPFAM" id="SSF51905">
    <property type="entry name" value="FAD/NAD(P)-binding domain"/>
    <property type="match status" value="1"/>
</dbReference>
<sequence length="410" mass="44344">MPDDPFVIVGAGLAGATAAQTLREEGFTGRVVLIGEETDPPYERPPLSKDYLMGRADRDATFVHPRHWYADQGIDLRTGVAVSGIDPAGHEVTLADGSQLGYRKLLLTTGSSPRRLDIPGAVSGRGRYLRRLDDSDRIKVMFRTASRVAIIGGGWIGLETAAAARAAGIEVTVLEAGGLPLLRVLGVQVAQILTDLHRRNGVHLRCGVQTAEITGEGDHATGVQLTDGSHIPADDVIIGAGITPNTHLAEQAGLKIDNGIWVDEHLHTSHDDVYAAGDVANAYHPLLRRHLRVEHWANALHQSPVAARSMLGQDAAYDRLPYFFTDQYDLSMEYTGYTQPGGYDQVVLRGEVGSGEFIAFWLQRGRLLAGMNVNTWDVTDTIAALIKTGETIDVGRLTDPRTPLEALLES</sequence>
<dbReference type="PANTHER" id="PTHR43557:SF2">
    <property type="entry name" value="RIESKE DOMAIN-CONTAINING PROTEIN-RELATED"/>
    <property type="match status" value="1"/>
</dbReference>
<dbReference type="AlphaFoldDB" id="C8XFH6"/>
<evidence type="ECO:0000256" key="1">
    <source>
        <dbReference type="ARBA" id="ARBA00001974"/>
    </source>
</evidence>
<evidence type="ECO:0000259" key="5">
    <source>
        <dbReference type="Pfam" id="PF07992"/>
    </source>
</evidence>
<dbReference type="GO" id="GO:0005737">
    <property type="term" value="C:cytoplasm"/>
    <property type="evidence" value="ECO:0007669"/>
    <property type="project" value="TreeGrafter"/>
</dbReference>